<keyword evidence="5 8" id="KW-0812">Transmembrane</keyword>
<dbReference type="GO" id="GO:0008610">
    <property type="term" value="P:lipid biosynthetic process"/>
    <property type="evidence" value="ECO:0007669"/>
    <property type="project" value="UniProtKB-ARBA"/>
</dbReference>
<feature type="transmembrane region" description="Helical" evidence="8">
    <location>
        <begin position="136"/>
        <end position="160"/>
    </location>
</feature>
<dbReference type="EC" id="2.4.-.-" evidence="10"/>
<feature type="transmembrane region" description="Helical" evidence="8">
    <location>
        <begin position="325"/>
        <end position="346"/>
    </location>
</feature>
<keyword evidence="6 8" id="KW-1133">Transmembrane helix</keyword>
<keyword evidence="11" id="KW-1185">Reference proteome</keyword>
<evidence type="ECO:0000256" key="8">
    <source>
        <dbReference type="SAM" id="Phobius"/>
    </source>
</evidence>
<comment type="subcellular location">
    <subcellularLocation>
        <location evidence="1">Cell membrane</location>
        <topology evidence="1">Multi-pass membrane protein</topology>
    </subcellularLocation>
</comment>
<sequence length="604" mass="66375">MLQSLRELLIRAKRRVVDDIQSDPYLPYILGVAVVLAGFWFWHRVPNFATRDERDRIFDVLVAYGTFLSDPGIESLQDGIRWGRAPFGATFYLYAVVLLPVVVVAILVGGPDTITAFEYPDPTFGFWRVWNGTPEWFWTLVLAVVRLTSVALAVGSVYLTYRIGTVLSDRRAGHLSATVLTITYGFLVVAHEGGEDMPALFFVLLALYLALRYVERGDAVSFLAGCVSGGVALAFKFTAAPVVPILGIAYVLRARHVNDWSVLARLGLLVSGAALGAVTVIAGFPTVLVSGVDPLINRLLHGASVGPQRYYGPDAPIWWWYLRNYLNGLGVPLFLAGVGSVAAGVFRLRGRSIQSNATILVLFGLGAYLLLFSSWHDLRVHHLLPTFPLLAVLIGAMLSCLSDRSPRLARPVIAVLLVTGGAYGVVGDLGYATQPRDEATAWVEQNAPENATMETYRLDMQDVAVPHGMTIHHPIAANHPLNARESRCPTYIQLGYRDLFYLNSETFLRNDPARKQYVRALLSNDPNYEIVAEFGPRPDNYVAQPSDPGSVMDALYSGVVPQNPQYGDEQEVGPDQYTVILRRTEPCLIRDGYQSSDSSDESGV</sequence>
<evidence type="ECO:0000256" key="6">
    <source>
        <dbReference type="ARBA" id="ARBA00022989"/>
    </source>
</evidence>
<accession>A0A8T9ZYN7</accession>
<feature type="transmembrane region" description="Helical" evidence="8">
    <location>
        <begin position="91"/>
        <end position="110"/>
    </location>
</feature>
<dbReference type="KEGG" id="haad:MW046_07380"/>
<dbReference type="InterPro" id="IPR038731">
    <property type="entry name" value="RgtA/B/C-like"/>
</dbReference>
<keyword evidence="4 10" id="KW-0808">Transferase</keyword>
<dbReference type="GO" id="GO:0005886">
    <property type="term" value="C:plasma membrane"/>
    <property type="evidence" value="ECO:0007669"/>
    <property type="project" value="UniProtKB-SubCell"/>
</dbReference>
<protein>
    <submittedName>
        <fullName evidence="10">Glycosyltransferase family 39 protein</fullName>
        <ecNumber evidence="10">2.4.-.-</ecNumber>
    </submittedName>
</protein>
<evidence type="ECO:0000256" key="2">
    <source>
        <dbReference type="ARBA" id="ARBA00022475"/>
    </source>
</evidence>
<organism evidence="10 11">
    <name type="scientific">Halocatena salina</name>
    <dbReference type="NCBI Taxonomy" id="2934340"/>
    <lineage>
        <taxon>Archaea</taxon>
        <taxon>Methanobacteriati</taxon>
        <taxon>Methanobacteriota</taxon>
        <taxon>Stenosarchaea group</taxon>
        <taxon>Halobacteria</taxon>
        <taxon>Halobacteriales</taxon>
        <taxon>Natronomonadaceae</taxon>
        <taxon>Halocatena</taxon>
    </lineage>
</organism>
<evidence type="ECO:0000256" key="7">
    <source>
        <dbReference type="ARBA" id="ARBA00023136"/>
    </source>
</evidence>
<feature type="transmembrane region" description="Helical" evidence="8">
    <location>
        <begin position="172"/>
        <end position="191"/>
    </location>
</feature>
<keyword evidence="2" id="KW-1003">Cell membrane</keyword>
<evidence type="ECO:0000256" key="3">
    <source>
        <dbReference type="ARBA" id="ARBA00022676"/>
    </source>
</evidence>
<dbReference type="Pfam" id="PF13231">
    <property type="entry name" value="PMT_2"/>
    <property type="match status" value="1"/>
</dbReference>
<dbReference type="AlphaFoldDB" id="A0A8T9ZYN7"/>
<gene>
    <name evidence="10" type="ORF">MW046_07380</name>
</gene>
<feature type="transmembrane region" description="Helical" evidence="8">
    <location>
        <begin position="408"/>
        <end position="426"/>
    </location>
</feature>
<evidence type="ECO:0000256" key="5">
    <source>
        <dbReference type="ARBA" id="ARBA00022692"/>
    </source>
</evidence>
<evidence type="ECO:0000259" key="9">
    <source>
        <dbReference type="Pfam" id="PF13231"/>
    </source>
</evidence>
<dbReference type="RefSeq" id="WP_247992490.1">
    <property type="nucleotide sequence ID" value="NZ_CP096019.1"/>
</dbReference>
<evidence type="ECO:0000256" key="4">
    <source>
        <dbReference type="ARBA" id="ARBA00022679"/>
    </source>
</evidence>
<feature type="domain" description="Glycosyltransferase RgtA/B/C/D-like" evidence="9">
    <location>
        <begin position="143"/>
        <end position="257"/>
    </location>
</feature>
<proteinExistence type="predicted"/>
<dbReference type="GeneID" id="71927857"/>
<feature type="transmembrane region" description="Helical" evidence="8">
    <location>
        <begin position="358"/>
        <end position="376"/>
    </location>
</feature>
<evidence type="ECO:0000313" key="10">
    <source>
        <dbReference type="EMBL" id="UPM41810.1"/>
    </source>
</evidence>
<reference evidence="10" key="1">
    <citation type="submission" date="2022-04" db="EMBL/GenBank/DDBJ databases">
        <title>Halocatena sp. nov., isolated from a salt lake.</title>
        <authorList>
            <person name="Cui H.-L."/>
        </authorList>
    </citation>
    <scope>NUCLEOTIDE SEQUENCE</scope>
    <source>
        <strain evidence="10">AD-1</strain>
    </source>
</reference>
<dbReference type="InterPro" id="IPR050297">
    <property type="entry name" value="LipidA_mod_glycosyltrf_83"/>
</dbReference>
<dbReference type="EMBL" id="CP096019">
    <property type="protein sequence ID" value="UPM41810.1"/>
    <property type="molecule type" value="Genomic_DNA"/>
</dbReference>
<dbReference type="PANTHER" id="PTHR33908:SF11">
    <property type="entry name" value="MEMBRANE PROTEIN"/>
    <property type="match status" value="1"/>
</dbReference>
<feature type="transmembrane region" description="Helical" evidence="8">
    <location>
        <begin position="382"/>
        <end position="401"/>
    </location>
</feature>
<evidence type="ECO:0000313" key="11">
    <source>
        <dbReference type="Proteomes" id="UP000831768"/>
    </source>
</evidence>
<feature type="transmembrane region" description="Helical" evidence="8">
    <location>
        <begin position="25"/>
        <end position="42"/>
    </location>
</feature>
<evidence type="ECO:0000256" key="1">
    <source>
        <dbReference type="ARBA" id="ARBA00004651"/>
    </source>
</evidence>
<name>A0A8T9ZYN7_9EURY</name>
<keyword evidence="3 10" id="KW-0328">Glycosyltransferase</keyword>
<dbReference type="GO" id="GO:0016763">
    <property type="term" value="F:pentosyltransferase activity"/>
    <property type="evidence" value="ECO:0007669"/>
    <property type="project" value="TreeGrafter"/>
</dbReference>
<keyword evidence="7 8" id="KW-0472">Membrane</keyword>
<dbReference type="Proteomes" id="UP000831768">
    <property type="component" value="Chromosome"/>
</dbReference>
<dbReference type="PANTHER" id="PTHR33908">
    <property type="entry name" value="MANNOSYLTRANSFERASE YKCB-RELATED"/>
    <property type="match status" value="1"/>
</dbReference>
<feature type="transmembrane region" description="Helical" evidence="8">
    <location>
        <begin position="262"/>
        <end position="284"/>
    </location>
</feature>